<keyword evidence="2" id="KW-0689">Ribosomal protein</keyword>
<gene>
    <name evidence="7" type="ORF">Dbus_chrXg1203</name>
</gene>
<dbReference type="STRING" id="30019.A0A0M4EVM1"/>
<dbReference type="AlphaFoldDB" id="A0A0M4EVM1"/>
<keyword evidence="8" id="KW-1185">Reference proteome</keyword>
<dbReference type="InterPro" id="IPR019927">
    <property type="entry name" value="Ribosomal_uL3_bac/org-type"/>
</dbReference>
<evidence type="ECO:0000256" key="4">
    <source>
        <dbReference type="ARBA" id="ARBA00035209"/>
    </source>
</evidence>
<evidence type="ECO:0000256" key="1">
    <source>
        <dbReference type="ARBA" id="ARBA00006540"/>
    </source>
</evidence>
<keyword evidence="3" id="KW-0687">Ribonucleoprotein</keyword>
<dbReference type="SUPFAM" id="SSF50447">
    <property type="entry name" value="Translation proteins"/>
    <property type="match status" value="1"/>
</dbReference>
<reference evidence="7 8" key="1">
    <citation type="submission" date="2015-08" db="EMBL/GenBank/DDBJ databases">
        <title>Ancestral chromatin configuration constrains chromatin evolution on differentiating sex chromosomes in Drosophila.</title>
        <authorList>
            <person name="Zhou Q."/>
            <person name="Bachtrog D."/>
        </authorList>
    </citation>
    <scope>NUCLEOTIDE SEQUENCE [LARGE SCALE GENOMIC DNA]</scope>
    <source>
        <tissue evidence="7">Whole larvae</tissue>
    </source>
</reference>
<evidence type="ECO:0000256" key="2">
    <source>
        <dbReference type="ARBA" id="ARBA00022980"/>
    </source>
</evidence>
<dbReference type="PANTHER" id="PTHR11229:SF8">
    <property type="entry name" value="LARGE RIBOSOMAL SUBUNIT PROTEIN UL3M"/>
    <property type="match status" value="1"/>
</dbReference>
<organism evidence="7 8">
    <name type="scientific">Drosophila busckii</name>
    <name type="common">Fruit fly</name>
    <dbReference type="NCBI Taxonomy" id="30019"/>
    <lineage>
        <taxon>Eukaryota</taxon>
        <taxon>Metazoa</taxon>
        <taxon>Ecdysozoa</taxon>
        <taxon>Arthropoda</taxon>
        <taxon>Hexapoda</taxon>
        <taxon>Insecta</taxon>
        <taxon>Pterygota</taxon>
        <taxon>Neoptera</taxon>
        <taxon>Endopterygota</taxon>
        <taxon>Diptera</taxon>
        <taxon>Brachycera</taxon>
        <taxon>Muscomorpha</taxon>
        <taxon>Ephydroidea</taxon>
        <taxon>Drosophilidae</taxon>
        <taxon>Drosophila</taxon>
    </lineage>
</organism>
<evidence type="ECO:0000313" key="8">
    <source>
        <dbReference type="Proteomes" id="UP000494163"/>
    </source>
</evidence>
<dbReference type="EMBL" id="CP012528">
    <property type="protein sequence ID" value="ALC49347.1"/>
    <property type="molecule type" value="Genomic_DNA"/>
</dbReference>
<accession>A0A0M4EVM1</accession>
<dbReference type="FunFam" id="2.40.30.10:FF:000049">
    <property type="entry name" value="39S ribosomal protein L3, mitochondrial"/>
    <property type="match status" value="1"/>
</dbReference>
<dbReference type="GO" id="GO:0003735">
    <property type="term" value="F:structural constituent of ribosome"/>
    <property type="evidence" value="ECO:0007669"/>
    <property type="project" value="InterPro"/>
</dbReference>
<dbReference type="OMA" id="NSKYNVM"/>
<evidence type="ECO:0000313" key="7">
    <source>
        <dbReference type="EMBL" id="ALC49347.1"/>
    </source>
</evidence>
<dbReference type="FunFam" id="2.40.30.10:FF:000180">
    <property type="entry name" value="Mitochondrial ribosomal protein L3"/>
    <property type="match status" value="1"/>
</dbReference>
<proteinExistence type="inferred from homology"/>
<dbReference type="SMR" id="A0A0M4EVM1"/>
<comment type="similarity">
    <text evidence="1">Belongs to the universal ribosomal protein uL3 family.</text>
</comment>
<dbReference type="PANTHER" id="PTHR11229">
    <property type="entry name" value="50S RIBOSOMAL PROTEIN L3"/>
    <property type="match status" value="1"/>
</dbReference>
<dbReference type="GO" id="GO:0005762">
    <property type="term" value="C:mitochondrial large ribosomal subunit"/>
    <property type="evidence" value="ECO:0007669"/>
    <property type="project" value="TreeGrafter"/>
</dbReference>
<dbReference type="Gene3D" id="2.40.30.10">
    <property type="entry name" value="Translation factors"/>
    <property type="match status" value="2"/>
</dbReference>
<dbReference type="NCBIfam" id="TIGR03625">
    <property type="entry name" value="L3_bact"/>
    <property type="match status" value="1"/>
</dbReference>
<evidence type="ECO:0000256" key="6">
    <source>
        <dbReference type="SAM" id="MobiDB-lite"/>
    </source>
</evidence>
<dbReference type="Proteomes" id="UP000494163">
    <property type="component" value="Chromosome X"/>
</dbReference>
<evidence type="ECO:0000256" key="3">
    <source>
        <dbReference type="ARBA" id="ARBA00023274"/>
    </source>
</evidence>
<name>A0A0M4EVM1_DROBS</name>
<sequence length="375" mass="42255">MLRTVIGDLARLRLSNSASPSIVLVTQVREKGHLSRPRQKNPYWFVRQQRTQTEDLVTGENRNFINEVVHDTYGAPAIIKGIQTYEQKQLVKTPAPPNTDEQLWTPGLRRSGLIARKIGQYPLWLKNGERVRTTLLQVVDNHVIKYIPPEEYKPSQRPHVHNLNKYGCLLVGAESTNPALLTKEYCGIFRDSGVMPTKSLARFIVSPQAALAAGTPLNVGHFRVGDFVDVRGKTVDHGFQGVVKRHGFKGMPASHGVTKTHRRAGNIGGGGEKGRVWPGTKMPGHMGNRWRILKGLRIWRINTKYNVMWVQGSSVPGSTNGLVYIYDTILPLRKSKDAPPFPTLYEQPDAENAPEDIWYDQVHNFKDETITYKPE</sequence>
<evidence type="ECO:0000256" key="5">
    <source>
        <dbReference type="ARBA" id="ARBA00035396"/>
    </source>
</evidence>
<dbReference type="Pfam" id="PF00297">
    <property type="entry name" value="Ribosomal_L3"/>
    <property type="match status" value="1"/>
</dbReference>
<dbReference type="OrthoDB" id="274683at2759"/>
<dbReference type="GO" id="GO:0006412">
    <property type="term" value="P:translation"/>
    <property type="evidence" value="ECO:0007669"/>
    <property type="project" value="InterPro"/>
</dbReference>
<protein>
    <recommendedName>
        <fullName evidence="4">Large ribosomal subunit protein uL3m</fullName>
    </recommendedName>
    <alternativeName>
        <fullName evidence="5">39S ribosomal protein L3, mitochondrial</fullName>
    </alternativeName>
</protein>
<feature type="region of interest" description="Disordered" evidence="6">
    <location>
        <begin position="250"/>
        <end position="281"/>
    </location>
</feature>
<dbReference type="InterPro" id="IPR009000">
    <property type="entry name" value="Transl_B-barrel_sf"/>
</dbReference>
<dbReference type="InterPro" id="IPR000597">
    <property type="entry name" value="Ribosomal_uL3"/>
</dbReference>